<organism evidence="2 3">
    <name type="scientific">Ustilago trichophora</name>
    <dbReference type="NCBI Taxonomy" id="86804"/>
    <lineage>
        <taxon>Eukaryota</taxon>
        <taxon>Fungi</taxon>
        <taxon>Dikarya</taxon>
        <taxon>Basidiomycota</taxon>
        <taxon>Ustilaginomycotina</taxon>
        <taxon>Ustilaginomycetes</taxon>
        <taxon>Ustilaginales</taxon>
        <taxon>Ustilaginaceae</taxon>
        <taxon>Ustilago</taxon>
    </lineage>
</organism>
<name>A0A5C3EPT9_9BASI</name>
<accession>A0A5C3EPT9</accession>
<reference evidence="2 3" key="1">
    <citation type="submission" date="2018-03" db="EMBL/GenBank/DDBJ databases">
        <authorList>
            <person name="Guldener U."/>
        </authorList>
    </citation>
    <scope>NUCLEOTIDE SEQUENCE [LARGE SCALE GENOMIC DNA]</scope>
    <source>
        <strain evidence="2 3">NBRC100155</strain>
    </source>
</reference>
<sequence length="152" mass="17006">MVKKEYAKVDPHHNDSDTFDELEDDADMKSPKKAKKETKFDACESPDTKLKRSRASTSKAAWSKEEEEDLMDCLQNIIAANMAQAVKDFPRTAEHFSPGSRLAARKSGGCIKHWNGIRRRHETAILGAPTISHNGKKIAIADRVKDDLAKTK</sequence>
<feature type="compositionally biased region" description="Acidic residues" evidence="1">
    <location>
        <begin position="17"/>
        <end position="26"/>
    </location>
</feature>
<feature type="region of interest" description="Disordered" evidence="1">
    <location>
        <begin position="1"/>
        <end position="65"/>
    </location>
</feature>
<protein>
    <submittedName>
        <fullName evidence="2">Uncharacterized protein</fullName>
    </submittedName>
</protein>
<feature type="compositionally biased region" description="Basic and acidic residues" evidence="1">
    <location>
        <begin position="37"/>
        <end position="50"/>
    </location>
</feature>
<evidence type="ECO:0000313" key="3">
    <source>
        <dbReference type="Proteomes" id="UP000324022"/>
    </source>
</evidence>
<dbReference type="OrthoDB" id="2554776at2759"/>
<keyword evidence="3" id="KW-1185">Reference proteome</keyword>
<dbReference type="Proteomes" id="UP000324022">
    <property type="component" value="Unassembled WGS sequence"/>
</dbReference>
<evidence type="ECO:0000313" key="2">
    <source>
        <dbReference type="EMBL" id="SPO31756.1"/>
    </source>
</evidence>
<feature type="compositionally biased region" description="Basic and acidic residues" evidence="1">
    <location>
        <begin position="1"/>
        <end position="16"/>
    </location>
</feature>
<dbReference type="EMBL" id="OOIN01000040">
    <property type="protein sequence ID" value="SPO31756.1"/>
    <property type="molecule type" value="Genomic_DNA"/>
</dbReference>
<proteinExistence type="predicted"/>
<gene>
    <name evidence="2" type="ORF">UTRI_06536_B</name>
</gene>
<evidence type="ECO:0000256" key="1">
    <source>
        <dbReference type="SAM" id="MobiDB-lite"/>
    </source>
</evidence>
<dbReference type="AlphaFoldDB" id="A0A5C3EPT9"/>